<evidence type="ECO:0000256" key="9">
    <source>
        <dbReference type="ARBA" id="ARBA00023004"/>
    </source>
</evidence>
<dbReference type="Gene3D" id="3.30.70.20">
    <property type="match status" value="1"/>
</dbReference>
<dbReference type="SUPFAM" id="SSF51971">
    <property type="entry name" value="Nucleotide-binding domain"/>
    <property type="match status" value="1"/>
</dbReference>
<evidence type="ECO:0000259" key="18">
    <source>
        <dbReference type="PROSITE" id="PS51085"/>
    </source>
</evidence>
<dbReference type="SUPFAM" id="SSF54292">
    <property type="entry name" value="2Fe-2S ferredoxin-like"/>
    <property type="match status" value="1"/>
</dbReference>
<dbReference type="PANTHER" id="PTHR43073:SF2">
    <property type="entry name" value="DIHYDROPYRIMIDINE DEHYDROGENASE [NADP(+)]"/>
    <property type="match status" value="1"/>
</dbReference>
<dbReference type="Pfam" id="PF13510">
    <property type="entry name" value="Fer2_4"/>
    <property type="match status" value="1"/>
</dbReference>
<keyword evidence="22" id="KW-1185">Reference proteome</keyword>
<dbReference type="InterPro" id="IPR017900">
    <property type="entry name" value="4Fe4S_Fe_S_CS"/>
</dbReference>
<dbReference type="InterPro" id="IPR023753">
    <property type="entry name" value="FAD/NAD-binding_dom"/>
</dbReference>
<dbReference type="GO" id="GO:0051539">
    <property type="term" value="F:4 iron, 4 sulfur cluster binding"/>
    <property type="evidence" value="ECO:0007669"/>
    <property type="project" value="UniProtKB-KW"/>
</dbReference>
<organism evidence="21 22">
    <name type="scientific">Sterolibacterium denitrificans</name>
    <dbReference type="NCBI Taxonomy" id="157592"/>
    <lineage>
        <taxon>Bacteria</taxon>
        <taxon>Pseudomonadati</taxon>
        <taxon>Pseudomonadota</taxon>
        <taxon>Betaproteobacteria</taxon>
        <taxon>Nitrosomonadales</taxon>
        <taxon>Sterolibacteriaceae</taxon>
        <taxon>Sterolibacterium</taxon>
    </lineage>
</organism>
<comment type="catalytic activity">
    <reaction evidence="14">
        <text>5,6-dihydrouracil + NAD(+) = uracil + NADH + H(+)</text>
        <dbReference type="Rhea" id="RHEA:20189"/>
        <dbReference type="ChEBI" id="CHEBI:15378"/>
        <dbReference type="ChEBI" id="CHEBI:15901"/>
        <dbReference type="ChEBI" id="CHEBI:17568"/>
        <dbReference type="ChEBI" id="CHEBI:57540"/>
        <dbReference type="ChEBI" id="CHEBI:57945"/>
        <dbReference type="EC" id="1.3.1.1"/>
    </reaction>
</comment>
<dbReference type="EMBL" id="LT837803">
    <property type="protein sequence ID" value="SMB25590.1"/>
    <property type="molecule type" value="Genomic_DNA"/>
</dbReference>
<evidence type="ECO:0000256" key="4">
    <source>
        <dbReference type="ARBA" id="ARBA00022630"/>
    </source>
</evidence>
<name>A0A7Z7HQT6_9PROT</name>
<evidence type="ECO:0000256" key="7">
    <source>
        <dbReference type="ARBA" id="ARBA00022737"/>
    </source>
</evidence>
<keyword evidence="3" id="KW-0004">4Fe-4S</keyword>
<keyword evidence="9" id="KW-0408">Iron</keyword>
<evidence type="ECO:0000256" key="10">
    <source>
        <dbReference type="ARBA" id="ARBA00023014"/>
    </source>
</evidence>
<keyword evidence="6" id="KW-0479">Metal-binding</keyword>
<comment type="cofactor">
    <cofactor evidence="1">
        <name>FMN</name>
        <dbReference type="ChEBI" id="CHEBI:58210"/>
    </cofactor>
</comment>
<dbReference type="Pfam" id="PF12838">
    <property type="entry name" value="Fer4_7"/>
    <property type="match status" value="1"/>
</dbReference>
<comment type="subunit">
    <text evidence="16">Heterotetramer of 2 PreA and 2 PreT subunits.</text>
</comment>
<evidence type="ECO:0000259" key="20">
    <source>
        <dbReference type="PROSITE" id="PS51839"/>
    </source>
</evidence>
<sequence length="841" mass="89880">MNEVFPIHLRRRRLTAREQARQPAGATAGITLDGRPLAPAAGSSLLEAARQAGIYIPALCAHPELPSACNGDADWGGCGLCLVAVEGTAELQRACRVMVTEGLQVTSRNPDIEHARQQALAAILADHPHVCLSCPQREGCSRVTCSFGHPVAARCCGIFSHCELRKVADHVVIPPDTPDYRPQHYARPLPVVKDEPFYDRDYNLCIDCRRCLVACNEVRGVGCLEVKQEADGRRWVGPIAETLAASDCMFCNACVSVCPTGALIDRVDRTPPVGQKQAGQAPCATACPAGIDVPRYVQLAGLGRFAEANAVVREKLPFPGILGRACYAPCETDCRRGRLDDPLSIRSLKRIAAEHDDGRWRELQRRLPPTGKQVAVIGAGPAGLTAAFYLAKLGHAVTIHEAQPEAGGMARYGIPAYRLPREVIADEVAEVAAVGVAFRFNTRVESLQAPELQAADAVFVAIGAQQGKPLEAARPQPGVMDGVDFLRAVARGEVGNLPDEVTVIGGGDVACDAARSALRLGAASVEMIYRGSGDRLRAHPGELAAGLEEGVQLRLQSTLQQVARENAALGLQWQVADPAAARPAGQTGLLIGAIGQQVAGLGLAGGLLEVDDELRLAGQHKVFAGGDAVTGPASLIDAVAQGRRAASAIDRFLGGTGEIDEVLLDAPWREWRTPDDIARIAGDETHKRGFNQRRAVAAPRLAPAERQGWMEVERCYPLADACSEGLRCLKCNLMHEMQVAELPPVSRQSLDPATLASVPAEPGVYFIFDAGNALLAIKGVANLQAGLREALEQLDDTALHSYRLEIAHFYSQRENELLQAYSEQHGRLPPGIGDDALDDLF</sequence>
<dbReference type="PROSITE" id="PS00198">
    <property type="entry name" value="4FE4S_FER_1"/>
    <property type="match status" value="1"/>
</dbReference>
<dbReference type="AlphaFoldDB" id="A0A7Z7HQT6"/>
<evidence type="ECO:0000256" key="16">
    <source>
        <dbReference type="ARBA" id="ARBA00049714"/>
    </source>
</evidence>
<protein>
    <recommendedName>
        <fullName evidence="17">dihydrouracil dehydrogenase (NAD(+))</fullName>
        <ecNumber evidence="17">1.3.1.1</ecNumber>
    </recommendedName>
    <alternativeName>
        <fullName evidence="12">Dihydrothymine dehydrogenase</fullName>
    </alternativeName>
    <alternativeName>
        <fullName evidence="11">Dihydrouracil dehydrogenase</fullName>
    </alternativeName>
</protein>
<dbReference type="InterPro" id="IPR036010">
    <property type="entry name" value="2Fe-2S_ferredoxin-like_sf"/>
</dbReference>
<comment type="similarity">
    <text evidence="2">Belongs to the complex I 75 kDa subunit family.</text>
</comment>
<keyword evidence="8" id="KW-0560">Oxidoreductase</keyword>
<proteinExistence type="inferred from homology"/>
<dbReference type="InterPro" id="IPR017896">
    <property type="entry name" value="4Fe4S_Fe-S-bd"/>
</dbReference>
<keyword evidence="7" id="KW-0677">Repeat</keyword>
<comment type="catalytic activity">
    <reaction evidence="13">
        <text>5,6-dihydrothymine + NAD(+) = thymine + NADH + H(+)</text>
        <dbReference type="Rhea" id="RHEA:28791"/>
        <dbReference type="ChEBI" id="CHEBI:15378"/>
        <dbReference type="ChEBI" id="CHEBI:17821"/>
        <dbReference type="ChEBI" id="CHEBI:27468"/>
        <dbReference type="ChEBI" id="CHEBI:57540"/>
        <dbReference type="ChEBI" id="CHEBI:57945"/>
        <dbReference type="EC" id="1.3.1.1"/>
    </reaction>
</comment>
<dbReference type="Gene3D" id="3.50.50.60">
    <property type="entry name" value="FAD/NAD(P)-binding domain"/>
    <property type="match status" value="2"/>
</dbReference>
<dbReference type="InterPro" id="IPR036188">
    <property type="entry name" value="FAD/NAD-bd_sf"/>
</dbReference>
<accession>A0A7Z7HQT6</accession>
<evidence type="ECO:0000256" key="11">
    <source>
        <dbReference type="ARBA" id="ARBA00030119"/>
    </source>
</evidence>
<dbReference type="Pfam" id="PF07992">
    <property type="entry name" value="Pyr_redox_2"/>
    <property type="match status" value="1"/>
</dbReference>
<dbReference type="PROSITE" id="PS51085">
    <property type="entry name" value="2FE2S_FER_2"/>
    <property type="match status" value="1"/>
</dbReference>
<dbReference type="Proteomes" id="UP000242886">
    <property type="component" value="Chromosome SDENCHOL"/>
</dbReference>
<gene>
    <name evidence="21" type="primary">bzdV</name>
    <name evidence="21" type="ORF">SDENCHOL_11299</name>
</gene>
<dbReference type="Gene3D" id="3.10.20.740">
    <property type="match status" value="1"/>
</dbReference>
<dbReference type="GO" id="GO:0046872">
    <property type="term" value="F:metal ion binding"/>
    <property type="evidence" value="ECO:0007669"/>
    <property type="project" value="UniProtKB-KW"/>
</dbReference>
<comment type="function">
    <text evidence="15">Involved in pyrimidine base degradation. Catalyzes physiologically the reduction of uracil to 5,6-dihydrouracil (DHU) by using NADH as a specific cosubstrate. It also catalyzes the reverse reaction and the reduction of thymine to 5,6-dihydrothymine (DHT).</text>
</comment>
<dbReference type="CDD" id="cd00207">
    <property type="entry name" value="fer2"/>
    <property type="match status" value="1"/>
</dbReference>
<dbReference type="Gene3D" id="1.10.1060.10">
    <property type="entry name" value="Alpha-helical ferredoxin"/>
    <property type="match status" value="1"/>
</dbReference>
<feature type="domain" description="4Fe-4S His(Cys)3-ligated-type" evidence="20">
    <location>
        <begin position="111"/>
        <end position="172"/>
    </location>
</feature>
<evidence type="ECO:0000256" key="17">
    <source>
        <dbReference type="ARBA" id="ARBA00049728"/>
    </source>
</evidence>
<dbReference type="PRINTS" id="PR00419">
    <property type="entry name" value="ADXRDTASE"/>
</dbReference>
<evidence type="ECO:0000313" key="22">
    <source>
        <dbReference type="Proteomes" id="UP000242886"/>
    </source>
</evidence>
<keyword evidence="4" id="KW-0285">Flavoprotein</keyword>
<feature type="domain" description="2Fe-2S ferredoxin-type" evidence="18">
    <location>
        <begin position="28"/>
        <end position="111"/>
    </location>
</feature>
<keyword evidence="5" id="KW-0288">FMN</keyword>
<evidence type="ECO:0000256" key="14">
    <source>
        <dbReference type="ARBA" id="ARBA00048792"/>
    </source>
</evidence>
<dbReference type="InterPro" id="IPR028261">
    <property type="entry name" value="DPD_II"/>
</dbReference>
<evidence type="ECO:0000256" key="8">
    <source>
        <dbReference type="ARBA" id="ARBA00023002"/>
    </source>
</evidence>
<dbReference type="Pfam" id="PF14691">
    <property type="entry name" value="Fer4_20"/>
    <property type="match status" value="1"/>
</dbReference>
<reference evidence="21" key="1">
    <citation type="submission" date="2017-03" db="EMBL/GenBank/DDBJ databases">
        <authorList>
            <consortium name="AG Boll"/>
        </authorList>
    </citation>
    <scope>NUCLEOTIDE SEQUENCE [LARGE SCALE GENOMIC DNA]</scope>
    <source>
        <strain evidence="21">Chol</strain>
    </source>
</reference>
<dbReference type="PANTHER" id="PTHR43073">
    <property type="entry name" value="DIHYDROPYRIMIDINE DEHYDROGENASE [NADP(+)]"/>
    <property type="match status" value="1"/>
</dbReference>
<dbReference type="SUPFAM" id="SSF54862">
    <property type="entry name" value="4Fe-4S ferredoxins"/>
    <property type="match status" value="1"/>
</dbReference>
<dbReference type="PROSITE" id="PS51379">
    <property type="entry name" value="4FE4S_FER_2"/>
    <property type="match status" value="2"/>
</dbReference>
<evidence type="ECO:0000256" key="5">
    <source>
        <dbReference type="ARBA" id="ARBA00022643"/>
    </source>
</evidence>
<evidence type="ECO:0000256" key="2">
    <source>
        <dbReference type="ARBA" id="ARBA00005404"/>
    </source>
</evidence>
<evidence type="ECO:0000259" key="19">
    <source>
        <dbReference type="PROSITE" id="PS51379"/>
    </source>
</evidence>
<keyword evidence="10" id="KW-0411">Iron-sulfur</keyword>
<dbReference type="RefSeq" id="WP_154716497.1">
    <property type="nucleotide sequence ID" value="NZ_LT837803.1"/>
</dbReference>
<evidence type="ECO:0000256" key="15">
    <source>
        <dbReference type="ARBA" id="ARBA00049578"/>
    </source>
</evidence>
<feature type="domain" description="4Fe-4S ferredoxin-type" evidence="19">
    <location>
        <begin position="239"/>
        <end position="269"/>
    </location>
</feature>
<feature type="domain" description="4Fe-4S ferredoxin-type" evidence="19">
    <location>
        <begin position="196"/>
        <end position="229"/>
    </location>
</feature>
<evidence type="ECO:0000313" key="21">
    <source>
        <dbReference type="EMBL" id="SMB25590.1"/>
    </source>
</evidence>
<dbReference type="EC" id="1.3.1.1" evidence="17"/>
<evidence type="ECO:0000256" key="3">
    <source>
        <dbReference type="ARBA" id="ARBA00022485"/>
    </source>
</evidence>
<evidence type="ECO:0000256" key="1">
    <source>
        <dbReference type="ARBA" id="ARBA00001917"/>
    </source>
</evidence>
<evidence type="ECO:0000256" key="12">
    <source>
        <dbReference type="ARBA" id="ARBA00032722"/>
    </source>
</evidence>
<dbReference type="InterPro" id="IPR001041">
    <property type="entry name" value="2Fe-2S_ferredoxin-type"/>
</dbReference>
<dbReference type="GO" id="GO:0004159">
    <property type="term" value="F:dihydropyrimidine dehydrogenase (NAD+) activity"/>
    <property type="evidence" value="ECO:0007669"/>
    <property type="project" value="UniProtKB-EC"/>
</dbReference>
<dbReference type="FunFam" id="3.30.70.20:FF:000035">
    <property type="entry name" value="Iron hydrogenase 1"/>
    <property type="match status" value="1"/>
</dbReference>
<dbReference type="SUPFAM" id="SSF46548">
    <property type="entry name" value="alpha-helical ferredoxin"/>
    <property type="match status" value="1"/>
</dbReference>
<dbReference type="InterPro" id="IPR019574">
    <property type="entry name" value="NADH_UbQ_OxRdtase_Gsu_4Fe4S-bd"/>
</dbReference>
<dbReference type="PROSITE" id="PS51839">
    <property type="entry name" value="4FE4S_HC3"/>
    <property type="match status" value="1"/>
</dbReference>
<dbReference type="InterPro" id="IPR009051">
    <property type="entry name" value="Helical_ferredxn"/>
</dbReference>
<evidence type="ECO:0000256" key="6">
    <source>
        <dbReference type="ARBA" id="ARBA00022723"/>
    </source>
</evidence>
<evidence type="ECO:0000256" key="13">
    <source>
        <dbReference type="ARBA" id="ARBA00047685"/>
    </source>
</evidence>